<dbReference type="SUPFAM" id="SSF47644">
    <property type="entry name" value="Methionine synthase domain"/>
    <property type="match status" value="1"/>
</dbReference>
<dbReference type="AlphaFoldDB" id="A0A0L6JX30"/>
<evidence type="ECO:0000256" key="3">
    <source>
        <dbReference type="ARBA" id="ARBA00001956"/>
    </source>
</evidence>
<evidence type="ECO:0000313" key="25">
    <source>
        <dbReference type="EMBL" id="KNY30284.1"/>
    </source>
</evidence>
<dbReference type="PATRIC" id="fig|398512.5.peg.5838"/>
<dbReference type="Pfam" id="PF02574">
    <property type="entry name" value="S-methyl_trans"/>
    <property type="match status" value="1"/>
</dbReference>
<evidence type="ECO:0000256" key="17">
    <source>
        <dbReference type="ARBA" id="ARBA00023285"/>
    </source>
</evidence>
<evidence type="ECO:0000256" key="2">
    <source>
        <dbReference type="ARBA" id="ARBA00001947"/>
    </source>
</evidence>
<proteinExistence type="inferred from homology"/>
<dbReference type="Pfam" id="PF02607">
    <property type="entry name" value="B12-binding_2"/>
    <property type="match status" value="1"/>
</dbReference>
<name>A0A0L6JX30_9FIRM</name>
<sequence>MDKKQFKQFLTENIMILDGATGTELQKLGLPKGECPEKWVLEHPDTLVEIQTNYIKSGSNAILSCTFGGNSTKLNEFGLGDKTVEINKKLAALSKNIAGPNCLVAGDIAPTGLLIEPFGSLAFDAAVDIYKEQIRGLLEGRVDFFFIETMLDIQEARAALLAVKESCDLPVCVSMTFDNNMRTLTGTDPVTALIILQSLGADAVGCNCSVGPDGMLDIISAMKPYARVPILAKPNAGMPKLVDNKTVFDMGAEEFGSYGPKFIEVGANILGGCCGTSPDYIAQISEKTKALKPSPNIQSKFSAVTSSKKTVFIGDNNPLVIVGERINPTGKKKLQQDLILGNTLEVRRLATEQVDKGAGILDVNVGMPGIDEKETMLKVVNLLSNMVDLPLCIDSSSPDVIEAALRLYPGRALINSISAEKIKIEKLLPIAAKYGAMFVILPLSDDGVPKTAIQRCRLVEDIYDIAQKYGYTKSDIVVDGLVMTVSVDENAALETLEVIEWCSRTFGCNTIVGLSNVSFGLPERNWINSAFLAMGICKGLSMAIANPSSDMVSNLKFACDVLIKHDKSANNYIKHFAENNPDKKNKEHNIQKSPAQMPIEERIFEAVVKGNSEEIITFIDEALNNGKSPSEIVDNSLIPGINKVGHLYDSKEYFLPQLIKGAEVMKKAFSHLEPLLYTGESYTNKSKVILATVKGDIHDIGKNIVCLMLRNYGFDVYDLGKDVSTELIISKAQELNADIIGLSALMTTTMVEMKNVINAAKQAGLQAKFMIGGAVIDENYAIEIGADGYSKDAYEAVKLAQKLTST</sequence>
<dbReference type="PROSITE" id="PS51337">
    <property type="entry name" value="B12_BINDING_NTER"/>
    <property type="match status" value="1"/>
</dbReference>
<evidence type="ECO:0000256" key="7">
    <source>
        <dbReference type="ARBA" id="ARBA00012032"/>
    </source>
</evidence>
<dbReference type="Pfam" id="PF00809">
    <property type="entry name" value="Pterin_bind"/>
    <property type="match status" value="1"/>
</dbReference>
<keyword evidence="26" id="KW-1185">Reference proteome</keyword>
<comment type="pathway">
    <text evidence="4">Amino-acid biosynthesis; L-methionine biosynthesis via de novo pathway; L-methionine from L-homocysteine (MetH route): step 1/1.</text>
</comment>
<comment type="similarity">
    <text evidence="6">Belongs to the methylamine corrinoid protein family.</text>
</comment>
<dbReference type="Gene3D" id="1.10.1240.10">
    <property type="entry name" value="Methionine synthase domain"/>
    <property type="match status" value="1"/>
</dbReference>
<evidence type="ECO:0000256" key="20">
    <source>
        <dbReference type="PROSITE-ProRule" id="PRU00333"/>
    </source>
</evidence>
<comment type="caution">
    <text evidence="25">The sequence shown here is derived from an EMBL/GenBank/DDBJ whole genome shotgun (WGS) entry which is preliminary data.</text>
</comment>
<dbReference type="InterPro" id="IPR011005">
    <property type="entry name" value="Dihydropteroate_synth-like_sf"/>
</dbReference>
<evidence type="ECO:0000256" key="12">
    <source>
        <dbReference type="ARBA" id="ARBA00022679"/>
    </source>
</evidence>
<evidence type="ECO:0000256" key="5">
    <source>
        <dbReference type="ARBA" id="ARBA00010398"/>
    </source>
</evidence>
<dbReference type="CDD" id="cd02070">
    <property type="entry name" value="corrinoid_protein_B12-BD"/>
    <property type="match status" value="1"/>
</dbReference>
<dbReference type="PIRSF" id="PIRSF037472">
    <property type="entry name" value="DHPS_mtfrase"/>
    <property type="match status" value="1"/>
</dbReference>
<keyword evidence="17" id="KW-0170">Cobalt</keyword>
<dbReference type="Pfam" id="PF02310">
    <property type="entry name" value="B12-binding"/>
    <property type="match status" value="1"/>
</dbReference>
<dbReference type="OrthoDB" id="9803687at2"/>
<comment type="catalytic activity">
    <reaction evidence="1">
        <text>(6S)-5-methyl-5,6,7,8-tetrahydrofolate + L-homocysteine = (6S)-5,6,7,8-tetrahydrofolate + L-methionine</text>
        <dbReference type="Rhea" id="RHEA:11172"/>
        <dbReference type="ChEBI" id="CHEBI:18608"/>
        <dbReference type="ChEBI" id="CHEBI:57453"/>
        <dbReference type="ChEBI" id="CHEBI:57844"/>
        <dbReference type="ChEBI" id="CHEBI:58199"/>
        <dbReference type="EC" id="2.1.1.13"/>
    </reaction>
</comment>
<evidence type="ECO:0000256" key="19">
    <source>
        <dbReference type="ARBA" id="ARBA00031040"/>
    </source>
</evidence>
<dbReference type="STRING" id="398512.Bccel_5564"/>
<dbReference type="PANTHER" id="PTHR45833:SF1">
    <property type="entry name" value="METHIONINE SYNTHASE"/>
    <property type="match status" value="1"/>
</dbReference>
<dbReference type="PROSITE" id="PS50970">
    <property type="entry name" value="HCY"/>
    <property type="match status" value="1"/>
</dbReference>
<dbReference type="InterPro" id="IPR003726">
    <property type="entry name" value="HCY_dom"/>
</dbReference>
<dbReference type="PANTHER" id="PTHR45833">
    <property type="entry name" value="METHIONINE SYNTHASE"/>
    <property type="match status" value="1"/>
</dbReference>
<dbReference type="Gene3D" id="3.20.20.20">
    <property type="entry name" value="Dihydropteroate synthase-like"/>
    <property type="match status" value="1"/>
</dbReference>
<dbReference type="GO" id="GO:0032259">
    <property type="term" value="P:methylation"/>
    <property type="evidence" value="ECO:0007669"/>
    <property type="project" value="UniProtKB-KW"/>
</dbReference>
<keyword evidence="11" id="KW-0846">Cobalamin</keyword>
<feature type="binding site" evidence="20">
    <location>
        <position position="273"/>
    </location>
    <ligand>
        <name>Zn(2+)</name>
        <dbReference type="ChEBI" id="CHEBI:29105"/>
    </ligand>
</feature>
<keyword evidence="10" id="KW-0028">Amino-acid biosynthesis</keyword>
<evidence type="ECO:0000256" key="15">
    <source>
        <dbReference type="ARBA" id="ARBA00022833"/>
    </source>
</evidence>
<dbReference type="InterPro" id="IPR050554">
    <property type="entry name" value="Met_Synthase/Corrinoid"/>
</dbReference>
<accession>A0A0L6JX30</accession>
<comment type="cofactor">
    <cofactor evidence="2 20">
        <name>Zn(2+)</name>
        <dbReference type="ChEBI" id="CHEBI:29105"/>
    </cofactor>
</comment>
<dbReference type="Gene3D" id="3.20.20.330">
    <property type="entry name" value="Homocysteine-binding-like domain"/>
    <property type="match status" value="1"/>
</dbReference>
<dbReference type="EC" id="2.1.1.13" evidence="7"/>
<evidence type="ECO:0000256" key="4">
    <source>
        <dbReference type="ARBA" id="ARBA00005178"/>
    </source>
</evidence>
<feature type="domain" description="B12-binding N-terminal" evidence="24">
    <location>
        <begin position="590"/>
        <end position="684"/>
    </location>
</feature>
<dbReference type="Gene3D" id="3.40.50.280">
    <property type="entry name" value="Cobalamin-binding domain"/>
    <property type="match status" value="1"/>
</dbReference>
<evidence type="ECO:0000256" key="9">
    <source>
        <dbReference type="ARBA" id="ARBA00022603"/>
    </source>
</evidence>
<dbReference type="UniPathway" id="UPA00051">
    <property type="reaction ID" value="UER00081"/>
</dbReference>
<evidence type="ECO:0000256" key="14">
    <source>
        <dbReference type="ARBA" id="ARBA00022723"/>
    </source>
</evidence>
<feature type="binding site" evidence="20">
    <location>
        <position position="274"/>
    </location>
    <ligand>
        <name>Zn(2+)</name>
        <dbReference type="ChEBI" id="CHEBI:29105"/>
    </ligand>
</feature>
<evidence type="ECO:0000256" key="18">
    <source>
        <dbReference type="ARBA" id="ARBA00025552"/>
    </source>
</evidence>
<dbReference type="Proteomes" id="UP000036923">
    <property type="component" value="Unassembled WGS sequence"/>
</dbReference>
<keyword evidence="13" id="KW-0949">S-adenosyl-L-methionine</keyword>
<feature type="binding site" evidence="20">
    <location>
        <position position="208"/>
    </location>
    <ligand>
        <name>Zn(2+)</name>
        <dbReference type="ChEBI" id="CHEBI:29105"/>
    </ligand>
</feature>
<dbReference type="InterPro" id="IPR017215">
    <property type="entry name" value="MetH_bac"/>
</dbReference>
<feature type="domain" description="B12-binding" evidence="23">
    <location>
        <begin position="685"/>
        <end position="806"/>
    </location>
</feature>
<dbReference type="GO" id="GO:0005829">
    <property type="term" value="C:cytosol"/>
    <property type="evidence" value="ECO:0007669"/>
    <property type="project" value="TreeGrafter"/>
</dbReference>
<protein>
    <recommendedName>
        <fullName evidence="8">Methionine synthase</fullName>
        <ecNumber evidence="7">2.1.1.13</ecNumber>
    </recommendedName>
    <alternativeName>
        <fullName evidence="19">5-methyltetrahydrofolate--homocysteine methyltransferase</fullName>
    </alternativeName>
</protein>
<dbReference type="GO" id="GO:0046872">
    <property type="term" value="F:metal ion binding"/>
    <property type="evidence" value="ECO:0007669"/>
    <property type="project" value="UniProtKB-KW"/>
</dbReference>
<dbReference type="SUPFAM" id="SSF52242">
    <property type="entry name" value="Cobalamin (vitamin B12)-binding domain"/>
    <property type="match status" value="1"/>
</dbReference>
<dbReference type="GO" id="GO:0031419">
    <property type="term" value="F:cobalamin binding"/>
    <property type="evidence" value="ECO:0007669"/>
    <property type="project" value="UniProtKB-KW"/>
</dbReference>
<evidence type="ECO:0000259" key="22">
    <source>
        <dbReference type="PROSITE" id="PS50972"/>
    </source>
</evidence>
<comment type="similarity">
    <text evidence="5">Belongs to the vitamin-B12 dependent methionine synthase family.</text>
</comment>
<dbReference type="RefSeq" id="WP_036939860.1">
    <property type="nucleotide sequence ID" value="NZ_JQKC01000010.1"/>
</dbReference>
<dbReference type="InterPro" id="IPR006158">
    <property type="entry name" value="Cobalamin-bd"/>
</dbReference>
<dbReference type="SMART" id="SM01018">
    <property type="entry name" value="B12-binding_2"/>
    <property type="match status" value="1"/>
</dbReference>
<feature type="domain" description="Pterin-binding" evidence="22">
    <location>
        <begin position="319"/>
        <end position="563"/>
    </location>
</feature>
<dbReference type="GO" id="GO:0050667">
    <property type="term" value="P:homocysteine metabolic process"/>
    <property type="evidence" value="ECO:0007669"/>
    <property type="project" value="TreeGrafter"/>
</dbReference>
<evidence type="ECO:0000256" key="1">
    <source>
        <dbReference type="ARBA" id="ARBA00001700"/>
    </source>
</evidence>
<keyword evidence="15 20" id="KW-0862">Zinc</keyword>
<dbReference type="SUPFAM" id="SSF51717">
    <property type="entry name" value="Dihydropteroate synthetase-like"/>
    <property type="match status" value="1"/>
</dbReference>
<dbReference type="InterPro" id="IPR036594">
    <property type="entry name" value="Meth_synthase_dom"/>
</dbReference>
<evidence type="ECO:0000259" key="24">
    <source>
        <dbReference type="PROSITE" id="PS51337"/>
    </source>
</evidence>
<dbReference type="EMBL" id="LGTC01000001">
    <property type="protein sequence ID" value="KNY30284.1"/>
    <property type="molecule type" value="Genomic_DNA"/>
</dbReference>
<evidence type="ECO:0000259" key="23">
    <source>
        <dbReference type="PROSITE" id="PS51332"/>
    </source>
</evidence>
<dbReference type="InterPro" id="IPR036589">
    <property type="entry name" value="HCY_dom_sf"/>
</dbReference>
<dbReference type="InterPro" id="IPR000489">
    <property type="entry name" value="Pterin-binding_dom"/>
</dbReference>
<evidence type="ECO:0000259" key="21">
    <source>
        <dbReference type="PROSITE" id="PS50970"/>
    </source>
</evidence>
<evidence type="ECO:0000313" key="26">
    <source>
        <dbReference type="Proteomes" id="UP000036923"/>
    </source>
</evidence>
<keyword evidence="14 20" id="KW-0479">Metal-binding</keyword>
<dbReference type="PROSITE" id="PS51332">
    <property type="entry name" value="B12_BINDING"/>
    <property type="match status" value="1"/>
</dbReference>
<dbReference type="InterPro" id="IPR036724">
    <property type="entry name" value="Cobalamin-bd_sf"/>
</dbReference>
<organism evidence="25 26">
    <name type="scientific">Pseudobacteroides cellulosolvens ATCC 35603 = DSM 2933</name>
    <dbReference type="NCBI Taxonomy" id="398512"/>
    <lineage>
        <taxon>Bacteria</taxon>
        <taxon>Bacillati</taxon>
        <taxon>Bacillota</taxon>
        <taxon>Clostridia</taxon>
        <taxon>Eubacteriales</taxon>
        <taxon>Oscillospiraceae</taxon>
        <taxon>Pseudobacteroides</taxon>
    </lineage>
</organism>
<evidence type="ECO:0000256" key="6">
    <source>
        <dbReference type="ARBA" id="ARBA00010854"/>
    </source>
</evidence>
<dbReference type="SUPFAM" id="SSF82282">
    <property type="entry name" value="Homocysteine S-methyltransferase"/>
    <property type="match status" value="1"/>
</dbReference>
<evidence type="ECO:0000256" key="13">
    <source>
        <dbReference type="ARBA" id="ARBA00022691"/>
    </source>
</evidence>
<dbReference type="InterPro" id="IPR003759">
    <property type="entry name" value="Cbl-bd_cap"/>
</dbReference>
<evidence type="ECO:0000256" key="8">
    <source>
        <dbReference type="ARBA" id="ARBA00013998"/>
    </source>
</evidence>
<gene>
    <name evidence="25" type="ORF">Bccel_5564</name>
</gene>
<evidence type="ECO:0000256" key="16">
    <source>
        <dbReference type="ARBA" id="ARBA00023167"/>
    </source>
</evidence>
<dbReference type="GO" id="GO:0046653">
    <property type="term" value="P:tetrahydrofolate metabolic process"/>
    <property type="evidence" value="ECO:0007669"/>
    <property type="project" value="TreeGrafter"/>
</dbReference>
<comment type="function">
    <text evidence="18">Catalyzes the transfer of a methyl group from methyl-cobalamin to homocysteine, yielding enzyme-bound cob(I)alamin and methionine. Subsequently, remethylates the cofactor using methyltetrahydrofolate.</text>
</comment>
<dbReference type="GO" id="GO:0008705">
    <property type="term" value="F:methionine synthase activity"/>
    <property type="evidence" value="ECO:0007669"/>
    <property type="project" value="UniProtKB-EC"/>
</dbReference>
<dbReference type="eggNOG" id="COG0646">
    <property type="taxonomic scope" value="Bacteria"/>
</dbReference>
<dbReference type="PROSITE" id="PS50972">
    <property type="entry name" value="PTERIN_BINDING"/>
    <property type="match status" value="1"/>
</dbReference>
<dbReference type="eggNOG" id="COG1410">
    <property type="taxonomic scope" value="Bacteria"/>
</dbReference>
<evidence type="ECO:0000256" key="10">
    <source>
        <dbReference type="ARBA" id="ARBA00022605"/>
    </source>
</evidence>
<feature type="domain" description="Hcy-binding" evidence="21">
    <location>
        <begin position="3"/>
        <end position="288"/>
    </location>
</feature>
<keyword evidence="16" id="KW-0486">Methionine biosynthesis</keyword>
<evidence type="ECO:0000256" key="11">
    <source>
        <dbReference type="ARBA" id="ARBA00022628"/>
    </source>
</evidence>
<dbReference type="FunFam" id="3.40.50.280:FF:000003">
    <property type="entry name" value="Dimethylamine methyltransferase corrinoid protein"/>
    <property type="match status" value="1"/>
</dbReference>
<keyword evidence="9 20" id="KW-0489">Methyltransferase</keyword>
<comment type="cofactor">
    <cofactor evidence="3">
        <name>methylcob(III)alamin</name>
        <dbReference type="ChEBI" id="CHEBI:28115"/>
    </cofactor>
</comment>
<keyword evidence="12 20" id="KW-0808">Transferase</keyword>
<reference evidence="26" key="1">
    <citation type="submission" date="2015-07" db="EMBL/GenBank/DDBJ databases">
        <title>Near-Complete Genome Sequence of the Cellulolytic Bacterium Bacteroides (Pseudobacteroides) cellulosolvens ATCC 35603.</title>
        <authorList>
            <person name="Dassa B."/>
            <person name="Utturkar S.M."/>
            <person name="Klingeman D.M."/>
            <person name="Hurt R.A."/>
            <person name="Keller M."/>
            <person name="Xu J."/>
            <person name="Reddy Y.H.K."/>
            <person name="Borovok I."/>
            <person name="Grinberg I.R."/>
            <person name="Lamed R."/>
            <person name="Zhivin O."/>
            <person name="Bayer E.A."/>
            <person name="Brown S.D."/>
        </authorList>
    </citation>
    <scope>NUCLEOTIDE SEQUENCE [LARGE SCALE GENOMIC DNA]</scope>
    <source>
        <strain evidence="26">DSM 2933</strain>
    </source>
</reference>